<feature type="region of interest" description="Disordered" evidence="4">
    <location>
        <begin position="357"/>
        <end position="386"/>
    </location>
</feature>
<reference evidence="7" key="1">
    <citation type="submission" date="2023-02" db="EMBL/GenBank/DDBJ databases">
        <title>Genome of toxic invasive species Heracleum sosnowskyi carries increased number of genes despite the absence of recent whole-genome duplications.</title>
        <authorList>
            <person name="Schelkunov M."/>
            <person name="Shtratnikova V."/>
            <person name="Makarenko M."/>
            <person name="Klepikova A."/>
            <person name="Omelchenko D."/>
            <person name="Novikova G."/>
            <person name="Obukhova E."/>
            <person name="Bogdanov V."/>
            <person name="Penin A."/>
            <person name="Logacheva M."/>
        </authorList>
    </citation>
    <scope>NUCLEOTIDE SEQUENCE</scope>
    <source>
        <strain evidence="7">Hsosn_3</strain>
        <tissue evidence="7">Leaf</tissue>
    </source>
</reference>
<evidence type="ECO:0000259" key="5">
    <source>
        <dbReference type="Pfam" id="PF09732"/>
    </source>
</evidence>
<dbReference type="Proteomes" id="UP001237642">
    <property type="component" value="Unassembled WGS sequence"/>
</dbReference>
<dbReference type="InterPro" id="IPR018816">
    <property type="entry name" value="Cactin_central"/>
</dbReference>
<gene>
    <name evidence="7" type="ORF">POM88_027858</name>
</gene>
<dbReference type="EMBL" id="JAUIZM010000006">
    <property type="protein sequence ID" value="KAK1381114.1"/>
    <property type="molecule type" value="Genomic_DNA"/>
</dbReference>
<feature type="domain" description="Splicing factor cactin central" evidence="6">
    <location>
        <begin position="160"/>
        <end position="347"/>
    </location>
</feature>
<sequence length="581" mass="69102">MKTDRSCRRHRSPDSESSKENECETEKQQRKKRKITDNDVADYLINKYRKKAAKLANKIKSRNVSKYVNECNPFNDSKLDESFVWSKKIENDVVEHGFLNTRRPTNMSSSLQPLEKLYSVQEERRKQRERMEDIERMKRRREERAIEKAEREERMAVLARERAGAEFQEWEKKEEEFCFKQTKARAEIRLREGRIKPIDVLSMHLDDPDSVFESLAVKDLEDLREDIKVYLDLDRATPSRILYWEALLVVCDRELAEARKQEALDRARLRGEQPPVELLGEERGLHSSTEADVNNLLEGRSYCGLEVLQTEIESQMRDGTGKVVEFWEALLRRICIYKAKAFLKEYHATMSNKHLQKDNRSLTRPEVDAGCKEKHDHDETEEAEERCRSFSPEILHHDETQEAIDPEEDKAILEKKRMATLEEQQRWIQEVLITKDGDRLFGNNESDKLNLDSLLYWWHDKYRLRKPKYFNHVQTEYRWNKYNQNHYDRDNPPPKFVKGYQFSIFYPDLIGPETPTYTIEKDGHSSETCIIRFHAGPPYEDIAFRVVNGDWERSAKRGFKCTFERGTLHLNFNFKTHSYRR</sequence>
<reference evidence="7" key="2">
    <citation type="submission" date="2023-05" db="EMBL/GenBank/DDBJ databases">
        <authorList>
            <person name="Schelkunov M.I."/>
        </authorList>
    </citation>
    <scope>NUCLEOTIDE SEQUENCE</scope>
    <source>
        <strain evidence="7">Hsosn_3</strain>
        <tissue evidence="7">Leaf</tissue>
    </source>
</reference>
<evidence type="ECO:0000313" key="8">
    <source>
        <dbReference type="Proteomes" id="UP001237642"/>
    </source>
</evidence>
<feature type="coiled-coil region" evidence="3">
    <location>
        <begin position="117"/>
        <end position="152"/>
    </location>
</feature>
<feature type="domain" description="Splicing factor Cactin C-terminal" evidence="5">
    <location>
        <begin position="458"/>
        <end position="581"/>
    </location>
</feature>
<comment type="caution">
    <text evidence="7">The sequence shown here is derived from an EMBL/GenBank/DDBJ whole genome shotgun (WGS) entry which is preliminary data.</text>
</comment>
<dbReference type="SMART" id="SM01050">
    <property type="entry name" value="CactinC_cactus"/>
    <property type="match status" value="1"/>
</dbReference>
<comment type="similarity">
    <text evidence="1">Belongs to the CACTIN family.</text>
</comment>
<dbReference type="InterPro" id="IPR019134">
    <property type="entry name" value="Cactin_C"/>
</dbReference>
<dbReference type="GO" id="GO:0045292">
    <property type="term" value="P:mRNA cis splicing, via spliceosome"/>
    <property type="evidence" value="ECO:0007669"/>
    <property type="project" value="TreeGrafter"/>
</dbReference>
<name>A0AAD8I8L6_9APIA</name>
<organism evidence="7 8">
    <name type="scientific">Heracleum sosnowskyi</name>
    <dbReference type="NCBI Taxonomy" id="360622"/>
    <lineage>
        <taxon>Eukaryota</taxon>
        <taxon>Viridiplantae</taxon>
        <taxon>Streptophyta</taxon>
        <taxon>Embryophyta</taxon>
        <taxon>Tracheophyta</taxon>
        <taxon>Spermatophyta</taxon>
        <taxon>Magnoliopsida</taxon>
        <taxon>eudicotyledons</taxon>
        <taxon>Gunneridae</taxon>
        <taxon>Pentapetalae</taxon>
        <taxon>asterids</taxon>
        <taxon>campanulids</taxon>
        <taxon>Apiales</taxon>
        <taxon>Apiaceae</taxon>
        <taxon>Apioideae</taxon>
        <taxon>apioid superclade</taxon>
        <taxon>Tordylieae</taxon>
        <taxon>Tordyliinae</taxon>
        <taxon>Heracleum</taxon>
    </lineage>
</organism>
<feature type="region of interest" description="Disordered" evidence="4">
    <location>
        <begin position="1"/>
        <end position="34"/>
    </location>
</feature>
<dbReference type="GO" id="GO:0005681">
    <property type="term" value="C:spliceosomal complex"/>
    <property type="evidence" value="ECO:0007669"/>
    <property type="project" value="TreeGrafter"/>
</dbReference>
<dbReference type="PANTHER" id="PTHR21737">
    <property type="entry name" value="POLYGLUTAMINE BINDING PROTEIN 1/MARVEL MEMBRANE-ASSOCIATING DOMAIN CONTAINING 3"/>
    <property type="match status" value="1"/>
</dbReference>
<dbReference type="AlphaFoldDB" id="A0AAD8I8L6"/>
<feature type="compositionally biased region" description="Basic and acidic residues" evidence="4">
    <location>
        <begin position="357"/>
        <end position="378"/>
    </location>
</feature>
<evidence type="ECO:0000256" key="1">
    <source>
        <dbReference type="ARBA" id="ARBA00006895"/>
    </source>
</evidence>
<keyword evidence="3" id="KW-0175">Coiled coil</keyword>
<evidence type="ECO:0000256" key="4">
    <source>
        <dbReference type="SAM" id="MobiDB-lite"/>
    </source>
</evidence>
<feature type="compositionally biased region" description="Basic and acidic residues" evidence="4">
    <location>
        <begin position="1"/>
        <end position="28"/>
    </location>
</feature>
<evidence type="ECO:0000259" key="6">
    <source>
        <dbReference type="Pfam" id="PF10312"/>
    </source>
</evidence>
<dbReference type="GO" id="GO:0005737">
    <property type="term" value="C:cytoplasm"/>
    <property type="evidence" value="ECO:0007669"/>
    <property type="project" value="TreeGrafter"/>
</dbReference>
<proteinExistence type="inferred from homology"/>
<dbReference type="Pfam" id="PF09732">
    <property type="entry name" value="CactinC_cactus"/>
    <property type="match status" value="1"/>
</dbReference>
<dbReference type="PANTHER" id="PTHR21737:SF4">
    <property type="entry name" value="SPLICING FACTOR CACTIN"/>
    <property type="match status" value="1"/>
</dbReference>
<evidence type="ECO:0000256" key="3">
    <source>
        <dbReference type="SAM" id="Coils"/>
    </source>
</evidence>
<accession>A0AAD8I8L6</accession>
<keyword evidence="8" id="KW-1185">Reference proteome</keyword>
<evidence type="ECO:0000256" key="2">
    <source>
        <dbReference type="ARBA" id="ARBA00034534"/>
    </source>
</evidence>
<dbReference type="Pfam" id="PF10312">
    <property type="entry name" value="Cactin_mid"/>
    <property type="match status" value="1"/>
</dbReference>
<protein>
    <recommendedName>
        <fullName evidence="2">Splicing factor Cactin</fullName>
    </recommendedName>
</protein>
<evidence type="ECO:0000313" key="7">
    <source>
        <dbReference type="EMBL" id="KAK1381114.1"/>
    </source>
</evidence>